<organism evidence="7 8">
    <name type="scientific">Bacteroides faecalis</name>
    <dbReference type="NCBI Taxonomy" id="2447885"/>
    <lineage>
        <taxon>Bacteria</taxon>
        <taxon>Pseudomonadati</taxon>
        <taxon>Bacteroidota</taxon>
        <taxon>Bacteroidia</taxon>
        <taxon>Bacteroidales</taxon>
        <taxon>Bacteroidaceae</taxon>
        <taxon>Bacteroides</taxon>
    </lineage>
</organism>
<evidence type="ECO:0000256" key="2">
    <source>
        <dbReference type="ARBA" id="ARBA00006275"/>
    </source>
</evidence>
<dbReference type="AlphaFoldDB" id="A0A401LQ06"/>
<comment type="caution">
    <text evidence="7">The sequence shown here is derived from an EMBL/GenBank/DDBJ whole genome shotgun (WGS) entry which is preliminary data.</text>
</comment>
<dbReference type="InterPro" id="IPR012944">
    <property type="entry name" value="SusD_RagB_dom"/>
</dbReference>
<evidence type="ECO:0000256" key="5">
    <source>
        <dbReference type="ARBA" id="ARBA00023237"/>
    </source>
</evidence>
<evidence type="ECO:0000313" key="7">
    <source>
        <dbReference type="EMBL" id="GCB33517.1"/>
    </source>
</evidence>
<keyword evidence="5" id="KW-0998">Cell outer membrane</keyword>
<evidence type="ECO:0000256" key="4">
    <source>
        <dbReference type="ARBA" id="ARBA00023136"/>
    </source>
</evidence>
<comment type="subcellular location">
    <subcellularLocation>
        <location evidence="1">Cell outer membrane</location>
    </subcellularLocation>
</comment>
<keyword evidence="3" id="KW-0732">Signal</keyword>
<evidence type="ECO:0000256" key="1">
    <source>
        <dbReference type="ARBA" id="ARBA00004442"/>
    </source>
</evidence>
<evidence type="ECO:0000256" key="3">
    <source>
        <dbReference type="ARBA" id="ARBA00022729"/>
    </source>
</evidence>
<accession>A0A401LQ06</accession>
<sequence>MNSIIKGLGIAFSYILIASSCSEISFGDNFLGNQPESSGATTEEMFSSKINAEKVLTKAYAGVPYGLPTGGDFKLGGNILESITDLCQSFRDNISDGPMKLYYNGALSANNVPKSAAYLYAGKSDWTTIRYAWLFIENVAKVPDMTDDEKNERIAEAKTLIALSYFEMMRYIGGVPWLDHAIDVNEKMEFPRITFEQTVKNIVDLLDEAINSNLKWKQDDQNDGRMTKAGAMALKFKVLQWAASPTFNSNTKWNSKADEYTCYGNYSDQRWKDAAAAGEAFFNEIKKQHGYELIQPTEDTHRARRLAYRKAYYNRGGTEILISTRKGYDVSTHSDYINQRYYTGPTLNYVDMFPWEDGSDFPEDFDWTNPSKQPFFTYTNEEMVPTRDPRLYENVACPGDKYCTGTTAPVYINHEDYKDGSGFLIMKYILQENNDRNSPVQWAHTRLSEIMLGYAEVLNEVNGRPNDEAYKMVNDVRARVGLSALPKTMNHDQFLEAVLKERALELGFEEVRWFDLVRRDRQSDFKKTLYGLRSRGNDLHNPTAFTFEKVVLGDRYWKTNWDTKWYLAPIPQNEINKKYGMTQNPGW</sequence>
<dbReference type="Proteomes" id="UP000288079">
    <property type="component" value="Unassembled WGS sequence"/>
</dbReference>
<gene>
    <name evidence="7" type="ORF">KGMB02408_04620</name>
</gene>
<proteinExistence type="inferred from homology"/>
<keyword evidence="4" id="KW-0472">Membrane</keyword>
<feature type="domain" description="RagB/SusD" evidence="6">
    <location>
        <begin position="344"/>
        <end position="587"/>
    </location>
</feature>
<protein>
    <submittedName>
        <fullName evidence="7">Starch-binding protein</fullName>
    </submittedName>
</protein>
<dbReference type="InterPro" id="IPR011990">
    <property type="entry name" value="TPR-like_helical_dom_sf"/>
</dbReference>
<dbReference type="EMBL" id="BHWB01000001">
    <property type="protein sequence ID" value="GCB33517.1"/>
    <property type="molecule type" value="Genomic_DNA"/>
</dbReference>
<evidence type="ECO:0000313" key="8">
    <source>
        <dbReference type="Proteomes" id="UP000288079"/>
    </source>
</evidence>
<reference evidence="7 8" key="1">
    <citation type="submission" date="2018-10" db="EMBL/GenBank/DDBJ databases">
        <title>Draft Genome Sequence of Bacteroides sp. KCTC 15687.</title>
        <authorList>
            <person name="Yu S.Y."/>
            <person name="Kim J.S."/>
            <person name="Oh B.S."/>
            <person name="Park S.H."/>
            <person name="Kang S.W."/>
            <person name="Park J.E."/>
            <person name="Choi S.H."/>
            <person name="Han K.I."/>
            <person name="Lee K.C."/>
            <person name="Eom M.K."/>
            <person name="Suh M.K."/>
            <person name="Lee D.H."/>
            <person name="Yoon H."/>
            <person name="Kim B."/>
            <person name="Yang S.J."/>
            <person name="Lee J.S."/>
            <person name="Lee J.H."/>
        </authorList>
    </citation>
    <scope>NUCLEOTIDE SEQUENCE [LARGE SCALE GENOMIC DNA]</scope>
    <source>
        <strain evidence="7 8">KCTC 15687</strain>
    </source>
</reference>
<dbReference type="Pfam" id="PF07980">
    <property type="entry name" value="SusD_RagB"/>
    <property type="match status" value="1"/>
</dbReference>
<dbReference type="PROSITE" id="PS51257">
    <property type="entry name" value="PROKAR_LIPOPROTEIN"/>
    <property type="match status" value="1"/>
</dbReference>
<name>A0A401LQ06_9BACE</name>
<dbReference type="Gene3D" id="1.25.40.390">
    <property type="match status" value="1"/>
</dbReference>
<dbReference type="GO" id="GO:0009279">
    <property type="term" value="C:cell outer membrane"/>
    <property type="evidence" value="ECO:0007669"/>
    <property type="project" value="UniProtKB-SubCell"/>
</dbReference>
<dbReference type="RefSeq" id="WP_125039850.1">
    <property type="nucleotide sequence ID" value="NZ_BHWB01000001.1"/>
</dbReference>
<evidence type="ECO:0000259" key="6">
    <source>
        <dbReference type="Pfam" id="PF07980"/>
    </source>
</evidence>
<keyword evidence="8" id="KW-1185">Reference proteome</keyword>
<dbReference type="SUPFAM" id="SSF48452">
    <property type="entry name" value="TPR-like"/>
    <property type="match status" value="1"/>
</dbReference>
<comment type="similarity">
    <text evidence="2">Belongs to the SusD family.</text>
</comment>
<dbReference type="OrthoDB" id="5694214at2"/>